<accession>A0A644XLL3</accession>
<feature type="transmembrane region" description="Helical" evidence="1">
    <location>
        <begin position="162"/>
        <end position="181"/>
    </location>
</feature>
<reference evidence="3" key="1">
    <citation type="submission" date="2019-08" db="EMBL/GenBank/DDBJ databases">
        <authorList>
            <person name="Kucharzyk K."/>
            <person name="Murdoch R.W."/>
            <person name="Higgins S."/>
            <person name="Loffler F."/>
        </authorList>
    </citation>
    <scope>NUCLEOTIDE SEQUENCE</scope>
</reference>
<dbReference type="Pfam" id="PF16192">
    <property type="entry name" value="PMT_4TMC"/>
    <property type="match status" value="1"/>
</dbReference>
<evidence type="ECO:0000256" key="1">
    <source>
        <dbReference type="SAM" id="Phobius"/>
    </source>
</evidence>
<proteinExistence type="predicted"/>
<feature type="transmembrane region" description="Helical" evidence="1">
    <location>
        <begin position="137"/>
        <end position="156"/>
    </location>
</feature>
<organism evidence="3">
    <name type="scientific">bioreactor metagenome</name>
    <dbReference type="NCBI Taxonomy" id="1076179"/>
    <lineage>
        <taxon>unclassified sequences</taxon>
        <taxon>metagenomes</taxon>
        <taxon>ecological metagenomes</taxon>
    </lineage>
</organism>
<keyword evidence="1" id="KW-0812">Transmembrane</keyword>
<evidence type="ECO:0000259" key="2">
    <source>
        <dbReference type="Pfam" id="PF16192"/>
    </source>
</evidence>
<name>A0A644XLL3_9ZZZZ</name>
<sequence>MYLEHTENPAVSFASWAIRTLLFSVLVFVAVPLCIYIVSYLPYAQARGDVSLHTLLSVCWENQKYMLSYHSKLVATHPYSSKWWQWLFDIRPILYYREMTASGLKSAFASFNNPVVSWLGLLSVFGTAVIAVRRRSALALFIVVGYLSQLLPWIFITRLTFAYHYFPSILFLTLAVCVLMNDLMERQQDHWRLPVYGITGLSAGLYALFYPVLTGIPIPASFATHILQWFPSWPL</sequence>
<comment type="caution">
    <text evidence="3">The sequence shown here is derived from an EMBL/GenBank/DDBJ whole genome shotgun (WGS) entry which is preliminary data.</text>
</comment>
<dbReference type="EMBL" id="VSSQ01002367">
    <property type="protein sequence ID" value="MPM14984.1"/>
    <property type="molecule type" value="Genomic_DNA"/>
</dbReference>
<evidence type="ECO:0000313" key="3">
    <source>
        <dbReference type="EMBL" id="MPM14984.1"/>
    </source>
</evidence>
<gene>
    <name evidence="3" type="ORF">SDC9_61348</name>
</gene>
<dbReference type="PANTHER" id="PTHR10050">
    <property type="entry name" value="DOLICHYL-PHOSPHATE-MANNOSE--PROTEIN MANNOSYLTRANSFERASE"/>
    <property type="match status" value="1"/>
</dbReference>
<feature type="transmembrane region" description="Helical" evidence="1">
    <location>
        <begin position="115"/>
        <end position="132"/>
    </location>
</feature>
<feature type="transmembrane region" description="Helical" evidence="1">
    <location>
        <begin position="21"/>
        <end position="43"/>
    </location>
</feature>
<dbReference type="InterPro" id="IPR027005">
    <property type="entry name" value="PMT-like"/>
</dbReference>
<dbReference type="AlphaFoldDB" id="A0A644XLL3"/>
<feature type="transmembrane region" description="Helical" evidence="1">
    <location>
        <begin position="193"/>
        <end position="213"/>
    </location>
</feature>
<feature type="domain" description="Protein O-mannosyl-transferase C-terminal four TM" evidence="2">
    <location>
        <begin position="59"/>
        <end position="233"/>
    </location>
</feature>
<keyword evidence="1" id="KW-1133">Transmembrane helix</keyword>
<protein>
    <recommendedName>
        <fullName evidence="2">Protein O-mannosyl-transferase C-terminal four TM domain-containing protein</fullName>
    </recommendedName>
</protein>
<keyword evidence="1" id="KW-0472">Membrane</keyword>
<dbReference type="InterPro" id="IPR032421">
    <property type="entry name" value="PMT_4TMC"/>
</dbReference>